<dbReference type="SUPFAM" id="SSF56112">
    <property type="entry name" value="Protein kinase-like (PK-like)"/>
    <property type="match status" value="1"/>
</dbReference>
<evidence type="ECO:0000256" key="4">
    <source>
        <dbReference type="PROSITE-ProRule" id="PRU10141"/>
    </source>
</evidence>
<comment type="caution">
    <text evidence="8">The sequence shown here is derived from an EMBL/GenBank/DDBJ whole genome shotgun (WGS) entry which is preliminary data.</text>
</comment>
<proteinExistence type="predicted"/>
<keyword evidence="5" id="KW-0812">Transmembrane</keyword>
<dbReference type="GO" id="GO:0016020">
    <property type="term" value="C:membrane"/>
    <property type="evidence" value="ECO:0007669"/>
    <property type="project" value="UniProtKB-SubCell"/>
</dbReference>
<evidence type="ECO:0000259" key="7">
    <source>
        <dbReference type="PROSITE" id="PS50853"/>
    </source>
</evidence>
<dbReference type="SUPFAM" id="SSF49265">
    <property type="entry name" value="Fibronectin type III"/>
    <property type="match status" value="1"/>
</dbReference>
<dbReference type="AlphaFoldDB" id="A0A9X6RPN9"/>
<evidence type="ECO:0000259" key="6">
    <source>
        <dbReference type="PROSITE" id="PS50011"/>
    </source>
</evidence>
<gene>
    <name evidence="8" type="ORF">BV898_20086</name>
</gene>
<dbReference type="InterPro" id="IPR017441">
    <property type="entry name" value="Protein_kinase_ATP_BS"/>
</dbReference>
<dbReference type="EMBL" id="MTYJ01001286">
    <property type="protein sequence ID" value="OWA55698.1"/>
    <property type="molecule type" value="Genomic_DNA"/>
</dbReference>
<evidence type="ECO:0000256" key="1">
    <source>
        <dbReference type="ARBA" id="ARBA00004167"/>
    </source>
</evidence>
<dbReference type="EC" id="2.7.10.1" evidence="8"/>
<keyword evidence="5" id="KW-0472">Membrane</keyword>
<protein>
    <submittedName>
        <fullName evidence="8">Insulin receptor</fullName>
        <ecNumber evidence="8">2.7.10.1</ecNumber>
    </submittedName>
</protein>
<reference evidence="9" key="1">
    <citation type="submission" date="2017-01" db="EMBL/GenBank/DDBJ databases">
        <title>Comparative genomics of anhydrobiosis in the tardigrade Hypsibius dujardini.</title>
        <authorList>
            <person name="Yoshida Y."/>
            <person name="Koutsovoulos G."/>
            <person name="Laetsch D."/>
            <person name="Stevens L."/>
            <person name="Kumar S."/>
            <person name="Horikawa D."/>
            <person name="Ishino K."/>
            <person name="Komine S."/>
            <person name="Tomita M."/>
            <person name="Blaxter M."/>
            <person name="Arakawa K."/>
        </authorList>
    </citation>
    <scope>NUCLEOTIDE SEQUENCE [LARGE SCALE GENOMIC DNA]</scope>
    <source>
        <strain evidence="9">Z151</strain>
    </source>
</reference>
<feature type="domain" description="Fibronectin type-III" evidence="7">
    <location>
        <begin position="1"/>
        <end position="98"/>
    </location>
</feature>
<keyword evidence="3 4" id="KW-0067">ATP-binding</keyword>
<dbReference type="PROSITE" id="PS00107">
    <property type="entry name" value="PROTEIN_KINASE_ATP"/>
    <property type="match status" value="1"/>
</dbReference>
<evidence type="ECO:0000256" key="5">
    <source>
        <dbReference type="SAM" id="Phobius"/>
    </source>
</evidence>
<dbReference type="Gene3D" id="2.60.40.10">
    <property type="entry name" value="Immunoglobulins"/>
    <property type="match status" value="1"/>
</dbReference>
<feature type="binding site" evidence="4">
    <location>
        <position position="201"/>
    </location>
    <ligand>
        <name>ATP</name>
        <dbReference type="ChEBI" id="CHEBI:30616"/>
    </ligand>
</feature>
<dbReference type="OrthoDB" id="5809444at2759"/>
<feature type="transmembrane region" description="Helical" evidence="5">
    <location>
        <begin position="111"/>
        <end position="131"/>
    </location>
</feature>
<keyword evidence="2 4" id="KW-0547">Nucleotide-binding</keyword>
<keyword evidence="9" id="KW-1185">Reference proteome</keyword>
<dbReference type="InterPro" id="IPR011009">
    <property type="entry name" value="Kinase-like_dom_sf"/>
</dbReference>
<sequence>LKQQVGGLQDPVVAVNWTDPEKPNGVIVTVEMELVNLDRGKQLTRKCVPRTQEIHRLPSHQIEFGTMHSGNYSFRLRASSFAGNGSWTAPQYVYVEQPIIGSTSGVSGGQLAGILCGICGVFFLIVGIYLWRYKPWVKKPPTQPNFVSVNPDYYSYTPDEWEVPRDKVKLIKKIGSGSFGEVFLGEMTEPDQASPTQFAVKTVDEDKSPAERNMFLQEASRMKYFRSNHVVRLIG</sequence>
<dbReference type="Pfam" id="PF07714">
    <property type="entry name" value="PK_Tyr_Ser-Thr"/>
    <property type="match status" value="1"/>
</dbReference>
<evidence type="ECO:0000256" key="3">
    <source>
        <dbReference type="ARBA" id="ARBA00022840"/>
    </source>
</evidence>
<accession>A0A9X6RPN9</accession>
<dbReference type="Proteomes" id="UP000192578">
    <property type="component" value="Unassembled WGS sequence"/>
</dbReference>
<name>A0A9X6RPN9_HYPEX</name>
<evidence type="ECO:0000256" key="2">
    <source>
        <dbReference type="ARBA" id="ARBA00022741"/>
    </source>
</evidence>
<evidence type="ECO:0000313" key="9">
    <source>
        <dbReference type="Proteomes" id="UP000192578"/>
    </source>
</evidence>
<organism evidence="8 9">
    <name type="scientific">Hypsibius exemplaris</name>
    <name type="common">Freshwater tardigrade</name>
    <dbReference type="NCBI Taxonomy" id="2072580"/>
    <lineage>
        <taxon>Eukaryota</taxon>
        <taxon>Metazoa</taxon>
        <taxon>Ecdysozoa</taxon>
        <taxon>Tardigrada</taxon>
        <taxon>Eutardigrada</taxon>
        <taxon>Parachela</taxon>
        <taxon>Hypsibioidea</taxon>
        <taxon>Hypsibiidae</taxon>
        <taxon>Hypsibius</taxon>
    </lineage>
</organism>
<dbReference type="Gene3D" id="3.30.200.20">
    <property type="entry name" value="Phosphorylase Kinase, domain 1"/>
    <property type="match status" value="1"/>
</dbReference>
<keyword evidence="5" id="KW-1133">Transmembrane helix</keyword>
<feature type="non-terminal residue" evidence="8">
    <location>
        <position position="1"/>
    </location>
</feature>
<dbReference type="InterPro" id="IPR001245">
    <property type="entry name" value="Ser-Thr/Tyr_kinase_cat_dom"/>
</dbReference>
<dbReference type="InterPro" id="IPR000719">
    <property type="entry name" value="Prot_kinase_dom"/>
</dbReference>
<comment type="subcellular location">
    <subcellularLocation>
        <location evidence="1">Membrane</location>
        <topology evidence="1">Single-pass membrane protein</topology>
    </subcellularLocation>
</comment>
<keyword evidence="8" id="KW-0675">Receptor</keyword>
<dbReference type="PROSITE" id="PS50853">
    <property type="entry name" value="FN3"/>
    <property type="match status" value="1"/>
</dbReference>
<dbReference type="InterPro" id="IPR036116">
    <property type="entry name" value="FN3_sf"/>
</dbReference>
<dbReference type="GO" id="GO:0004714">
    <property type="term" value="F:transmembrane receptor protein tyrosine kinase activity"/>
    <property type="evidence" value="ECO:0007669"/>
    <property type="project" value="UniProtKB-EC"/>
</dbReference>
<dbReference type="CDD" id="cd00063">
    <property type="entry name" value="FN3"/>
    <property type="match status" value="1"/>
</dbReference>
<evidence type="ECO:0000313" key="8">
    <source>
        <dbReference type="EMBL" id="OWA55698.1"/>
    </source>
</evidence>
<dbReference type="PANTHER" id="PTHR24418">
    <property type="entry name" value="TYROSINE-PROTEIN KINASE"/>
    <property type="match status" value="1"/>
</dbReference>
<feature type="domain" description="Protein kinase" evidence="6">
    <location>
        <begin position="168"/>
        <end position="235"/>
    </location>
</feature>
<feature type="non-terminal residue" evidence="8">
    <location>
        <position position="235"/>
    </location>
</feature>
<dbReference type="InterPro" id="IPR050198">
    <property type="entry name" value="Non-receptor_tyrosine_kinases"/>
</dbReference>
<keyword evidence="8" id="KW-0808">Transferase</keyword>
<dbReference type="InterPro" id="IPR013783">
    <property type="entry name" value="Ig-like_fold"/>
</dbReference>
<dbReference type="InterPro" id="IPR003961">
    <property type="entry name" value="FN3_dom"/>
</dbReference>
<dbReference type="GO" id="GO:0005524">
    <property type="term" value="F:ATP binding"/>
    <property type="evidence" value="ECO:0007669"/>
    <property type="project" value="UniProtKB-UniRule"/>
</dbReference>
<dbReference type="PROSITE" id="PS50011">
    <property type="entry name" value="PROTEIN_KINASE_DOM"/>
    <property type="match status" value="1"/>
</dbReference>